<dbReference type="RefSeq" id="WP_379740420.1">
    <property type="nucleotide sequence ID" value="NZ_JBHSVN010000001.1"/>
</dbReference>
<reference evidence="2 3" key="1">
    <citation type="journal article" date="2019" name="Int. J. Syst. Evol. Microbiol.">
        <title>The Global Catalogue of Microorganisms (GCM) 10K type strain sequencing project: providing services to taxonomists for standard genome sequencing and annotation.</title>
        <authorList>
            <consortium name="The Broad Institute Genomics Platform"/>
            <consortium name="The Broad Institute Genome Sequencing Center for Infectious Disease"/>
            <person name="Wu L."/>
            <person name="Ma J."/>
        </authorList>
    </citation>
    <scope>NUCLEOTIDE SEQUENCE [LARGE SCALE GENOMIC DNA]</scope>
    <source>
        <strain evidence="2 3">SKJ47</strain>
    </source>
</reference>
<keyword evidence="1" id="KW-1133">Transmembrane helix</keyword>
<dbReference type="AlphaFoldDB" id="A0ABD5UQC8"/>
<feature type="transmembrane region" description="Helical" evidence="1">
    <location>
        <begin position="43"/>
        <end position="68"/>
    </location>
</feature>
<feature type="transmembrane region" description="Helical" evidence="1">
    <location>
        <begin position="80"/>
        <end position="103"/>
    </location>
</feature>
<evidence type="ECO:0000313" key="2">
    <source>
        <dbReference type="EMBL" id="MFC6891695.1"/>
    </source>
</evidence>
<evidence type="ECO:0008006" key="4">
    <source>
        <dbReference type="Google" id="ProtNLM"/>
    </source>
</evidence>
<evidence type="ECO:0000256" key="1">
    <source>
        <dbReference type="SAM" id="Phobius"/>
    </source>
</evidence>
<dbReference type="EMBL" id="JBHSXL010000003">
    <property type="protein sequence ID" value="MFC6891695.1"/>
    <property type="molecule type" value="Genomic_DNA"/>
</dbReference>
<keyword evidence="1" id="KW-0472">Membrane</keyword>
<keyword evidence="1" id="KW-0812">Transmembrane</keyword>
<dbReference type="Proteomes" id="UP001596296">
    <property type="component" value="Unassembled WGS sequence"/>
</dbReference>
<feature type="transmembrane region" description="Helical" evidence="1">
    <location>
        <begin position="123"/>
        <end position="146"/>
    </location>
</feature>
<sequence>MPSWTGPIVAVVFVWLLTGAACLPVLAAASVRDAIGEWPTDRYVLNYVILMAAVVVGQTAVFLGAVVVRGGIGGRSLFRWTFLVAVGYPAVVWVILAVVLPAIGRFDPSSDGLDGRIVLALAAIWYAVVVAVAAAITFFLLFVFYFPG</sequence>
<gene>
    <name evidence="2" type="ORF">ACFQE9_03550</name>
</gene>
<keyword evidence="3" id="KW-1185">Reference proteome</keyword>
<protein>
    <recommendedName>
        <fullName evidence="4">Yip1 domain-containing protein</fullName>
    </recommendedName>
</protein>
<accession>A0ABD5UQC8</accession>
<organism evidence="2 3">
    <name type="scientific">Halopenitus salinus</name>
    <dbReference type="NCBI Taxonomy" id="1198295"/>
    <lineage>
        <taxon>Archaea</taxon>
        <taxon>Methanobacteriati</taxon>
        <taxon>Methanobacteriota</taxon>
        <taxon>Stenosarchaea group</taxon>
        <taxon>Halobacteria</taxon>
        <taxon>Halobacteriales</taxon>
        <taxon>Haloferacaceae</taxon>
        <taxon>Halopenitus</taxon>
    </lineage>
</organism>
<evidence type="ECO:0000313" key="3">
    <source>
        <dbReference type="Proteomes" id="UP001596296"/>
    </source>
</evidence>
<comment type="caution">
    <text evidence="2">The sequence shown here is derived from an EMBL/GenBank/DDBJ whole genome shotgun (WGS) entry which is preliminary data.</text>
</comment>
<name>A0ABD5UQC8_9EURY</name>
<proteinExistence type="predicted"/>